<accession>A0A1M5M8Q5</accession>
<organism evidence="2 3">
    <name type="scientific">Geodermatophilus nigrescens</name>
    <dbReference type="NCBI Taxonomy" id="1070870"/>
    <lineage>
        <taxon>Bacteria</taxon>
        <taxon>Bacillati</taxon>
        <taxon>Actinomycetota</taxon>
        <taxon>Actinomycetes</taxon>
        <taxon>Geodermatophilales</taxon>
        <taxon>Geodermatophilaceae</taxon>
        <taxon>Geodermatophilus</taxon>
    </lineage>
</organism>
<protein>
    <recommendedName>
        <fullName evidence="4">Lipoprotein</fullName>
    </recommendedName>
</protein>
<evidence type="ECO:0000313" key="2">
    <source>
        <dbReference type="EMBL" id="SHG73640.1"/>
    </source>
</evidence>
<dbReference type="OrthoDB" id="3784033at2"/>
<dbReference type="Proteomes" id="UP000184471">
    <property type="component" value="Unassembled WGS sequence"/>
</dbReference>
<evidence type="ECO:0000256" key="1">
    <source>
        <dbReference type="SAM" id="SignalP"/>
    </source>
</evidence>
<evidence type="ECO:0008006" key="4">
    <source>
        <dbReference type="Google" id="ProtNLM"/>
    </source>
</evidence>
<dbReference type="STRING" id="1070870.SAMN05444351_3077"/>
<gene>
    <name evidence="2" type="ORF">SAMN05444351_3077</name>
</gene>
<keyword evidence="3" id="KW-1185">Reference proteome</keyword>
<sequence>MRRTAAGLVLLLCAGCGGAPAASSSMSASSSATLSPGPAVPAVEGIEAQAVELRTDAAVGGQVQVRVTDTGAGPFTVTSVAIDSPGFAALPDRPVEAAFVPGRVIDLPAPYGDAVCGSAAEPAAARLTVVRPDGSSEVLRVPLAAADLARIHADTCAAEAALAVAGVTVTGLALDGDAVTGTLALTRGGDDGRAVTLTRLDGNVLYDVAADLPATLGEGEDAREVALEFTTARCDPHALAETKQPYLFVLGVQVDGEDEVTVDLPLDQAQRDELFALTGSAC</sequence>
<dbReference type="EMBL" id="FQVX01000003">
    <property type="protein sequence ID" value="SHG73640.1"/>
    <property type="molecule type" value="Genomic_DNA"/>
</dbReference>
<dbReference type="RefSeq" id="WP_139253001.1">
    <property type="nucleotide sequence ID" value="NZ_FQVX01000003.1"/>
</dbReference>
<feature type="signal peptide" evidence="1">
    <location>
        <begin position="1"/>
        <end position="21"/>
    </location>
</feature>
<evidence type="ECO:0000313" key="3">
    <source>
        <dbReference type="Proteomes" id="UP000184471"/>
    </source>
</evidence>
<name>A0A1M5M8Q5_9ACTN</name>
<keyword evidence="1" id="KW-0732">Signal</keyword>
<reference evidence="2 3" key="1">
    <citation type="submission" date="2016-11" db="EMBL/GenBank/DDBJ databases">
        <authorList>
            <person name="Jaros S."/>
            <person name="Januszkiewicz K."/>
            <person name="Wedrychowicz H."/>
        </authorList>
    </citation>
    <scope>NUCLEOTIDE SEQUENCE [LARGE SCALE GENOMIC DNA]</scope>
    <source>
        <strain evidence="2 3">DSM 45408</strain>
    </source>
</reference>
<proteinExistence type="predicted"/>
<dbReference type="AlphaFoldDB" id="A0A1M5M8Q5"/>
<feature type="chain" id="PRO_5012002448" description="Lipoprotein" evidence="1">
    <location>
        <begin position="22"/>
        <end position="282"/>
    </location>
</feature>